<accession>A0ABN8ECC9</accession>
<evidence type="ECO:0000256" key="7">
    <source>
        <dbReference type="SAM" id="Phobius"/>
    </source>
</evidence>
<feature type="transmembrane region" description="Helical" evidence="7">
    <location>
        <begin position="192"/>
        <end position="214"/>
    </location>
</feature>
<feature type="transmembrane region" description="Helical" evidence="7">
    <location>
        <begin position="46"/>
        <end position="66"/>
    </location>
</feature>
<evidence type="ECO:0000256" key="5">
    <source>
        <dbReference type="ARBA" id="ARBA00022989"/>
    </source>
</evidence>
<dbReference type="NCBIfam" id="TIGR01065">
    <property type="entry name" value="hlyIII"/>
    <property type="match status" value="1"/>
</dbReference>
<dbReference type="PANTHER" id="PTHR20855:SF3">
    <property type="entry name" value="LD03007P"/>
    <property type="match status" value="1"/>
</dbReference>
<gene>
    <name evidence="8" type="ORF">SIN8267_00111</name>
</gene>
<feature type="transmembrane region" description="Helical" evidence="7">
    <location>
        <begin position="137"/>
        <end position="154"/>
    </location>
</feature>
<comment type="similarity">
    <text evidence="2">Belongs to the UPF0073 (Hly-III) family.</text>
</comment>
<reference evidence="8" key="1">
    <citation type="submission" date="2021-12" db="EMBL/GenBank/DDBJ databases">
        <authorList>
            <person name="Rodrigo-Torres L."/>
            <person name="Arahal R. D."/>
            <person name="Lucena T."/>
        </authorList>
    </citation>
    <scope>NUCLEOTIDE SEQUENCE</scope>
    <source>
        <strain evidence="8">CECT 8267</strain>
    </source>
</reference>
<keyword evidence="4 7" id="KW-0812">Transmembrane</keyword>
<comment type="caution">
    <text evidence="8">The sequence shown here is derived from an EMBL/GenBank/DDBJ whole genome shotgun (WGS) entry which is preliminary data.</text>
</comment>
<evidence type="ECO:0000256" key="2">
    <source>
        <dbReference type="ARBA" id="ARBA00008488"/>
    </source>
</evidence>
<dbReference type="RefSeq" id="WP_237442725.1">
    <property type="nucleotide sequence ID" value="NZ_CAKLPX010000001.1"/>
</dbReference>
<keyword evidence="6 7" id="KW-0472">Membrane</keyword>
<dbReference type="InterPro" id="IPR004254">
    <property type="entry name" value="AdipoR/HlyIII-related"/>
</dbReference>
<evidence type="ECO:0000256" key="6">
    <source>
        <dbReference type="ARBA" id="ARBA00023136"/>
    </source>
</evidence>
<dbReference type="EMBL" id="CAKLPX010000001">
    <property type="protein sequence ID" value="CAH0990028.1"/>
    <property type="molecule type" value="Genomic_DNA"/>
</dbReference>
<feature type="transmembrane region" description="Helical" evidence="7">
    <location>
        <begin position="166"/>
        <end position="185"/>
    </location>
</feature>
<proteinExistence type="inferred from homology"/>
<dbReference type="PANTHER" id="PTHR20855">
    <property type="entry name" value="ADIPOR/PROGESTIN RECEPTOR-RELATED"/>
    <property type="match status" value="1"/>
</dbReference>
<dbReference type="Pfam" id="PF03006">
    <property type="entry name" value="HlyIII"/>
    <property type="match status" value="1"/>
</dbReference>
<comment type="subcellular location">
    <subcellularLocation>
        <location evidence="1">Cell membrane</location>
        <topology evidence="1">Multi-pass membrane protein</topology>
    </subcellularLocation>
</comment>
<organism evidence="8 9">
    <name type="scientific">Sinobacterium norvegicum</name>
    <dbReference type="NCBI Taxonomy" id="1641715"/>
    <lineage>
        <taxon>Bacteria</taxon>
        <taxon>Pseudomonadati</taxon>
        <taxon>Pseudomonadota</taxon>
        <taxon>Gammaproteobacteria</taxon>
        <taxon>Cellvibrionales</taxon>
        <taxon>Spongiibacteraceae</taxon>
        <taxon>Sinobacterium</taxon>
    </lineage>
</organism>
<feature type="transmembrane region" description="Helical" evidence="7">
    <location>
        <begin position="20"/>
        <end position="40"/>
    </location>
</feature>
<evidence type="ECO:0000313" key="8">
    <source>
        <dbReference type="EMBL" id="CAH0990028.1"/>
    </source>
</evidence>
<evidence type="ECO:0000256" key="3">
    <source>
        <dbReference type="ARBA" id="ARBA00022475"/>
    </source>
</evidence>
<protein>
    <recommendedName>
        <fullName evidence="10">Hemolysin III</fullName>
    </recommendedName>
</protein>
<dbReference type="Proteomes" id="UP000838100">
    <property type="component" value="Unassembled WGS sequence"/>
</dbReference>
<sequence length="216" mass="23777">MNITTELAAYSAREERLNILSHKIAAVLSAIALIALIIRAAPLEGWLPLISAAIYGSCMTCLYIASSCYHSAVKPNRRLRLKVFDHAAIYLLIAGTYTPFTLVTLAGPVGWTLFAVSWSMAAVGITLKLFYTGRFKILSTAMYVFMGWLIIFAYTPLIESFAADGMFWLLTGGIIYTLGAVLYSIKKIPYNHAIFHIATVIASGCHFIAIYCYVLV</sequence>
<dbReference type="InterPro" id="IPR005744">
    <property type="entry name" value="Hy-lIII"/>
</dbReference>
<name>A0ABN8ECC9_9GAMM</name>
<evidence type="ECO:0000256" key="4">
    <source>
        <dbReference type="ARBA" id="ARBA00022692"/>
    </source>
</evidence>
<evidence type="ECO:0000313" key="9">
    <source>
        <dbReference type="Proteomes" id="UP000838100"/>
    </source>
</evidence>
<keyword evidence="9" id="KW-1185">Reference proteome</keyword>
<evidence type="ECO:0000256" key="1">
    <source>
        <dbReference type="ARBA" id="ARBA00004651"/>
    </source>
</evidence>
<feature type="transmembrane region" description="Helical" evidence="7">
    <location>
        <begin position="87"/>
        <end position="105"/>
    </location>
</feature>
<keyword evidence="5 7" id="KW-1133">Transmembrane helix</keyword>
<keyword evidence="3" id="KW-1003">Cell membrane</keyword>
<evidence type="ECO:0008006" key="10">
    <source>
        <dbReference type="Google" id="ProtNLM"/>
    </source>
</evidence>